<evidence type="ECO:0008006" key="4">
    <source>
        <dbReference type="Google" id="ProtNLM"/>
    </source>
</evidence>
<name>A0A9J5Z4M3_SOLCO</name>
<evidence type="ECO:0000313" key="2">
    <source>
        <dbReference type="EMBL" id="KAG5607939.1"/>
    </source>
</evidence>
<accession>A0A9J5Z4M3</accession>
<gene>
    <name evidence="2" type="ORF">H5410_029431</name>
</gene>
<keyword evidence="3" id="KW-1185">Reference proteome</keyword>
<evidence type="ECO:0000256" key="1">
    <source>
        <dbReference type="SAM" id="SignalP"/>
    </source>
</evidence>
<dbReference type="EMBL" id="JACXVP010000005">
    <property type="protein sequence ID" value="KAG5607939.1"/>
    <property type="molecule type" value="Genomic_DNA"/>
</dbReference>
<protein>
    <recommendedName>
        <fullName evidence="4">Secreted protein</fullName>
    </recommendedName>
</protein>
<reference evidence="2 3" key="1">
    <citation type="submission" date="2020-09" db="EMBL/GenBank/DDBJ databases">
        <title>De no assembly of potato wild relative species, Solanum commersonii.</title>
        <authorList>
            <person name="Cho K."/>
        </authorList>
    </citation>
    <scope>NUCLEOTIDE SEQUENCE [LARGE SCALE GENOMIC DNA]</scope>
    <source>
        <strain evidence="2">LZ3.2</strain>
        <tissue evidence="2">Leaf</tissue>
    </source>
</reference>
<dbReference type="AlphaFoldDB" id="A0A9J5Z4M3"/>
<feature type="chain" id="PRO_5039953966" description="Secreted protein" evidence="1">
    <location>
        <begin position="19"/>
        <end position="156"/>
    </location>
</feature>
<proteinExistence type="predicted"/>
<feature type="signal peptide" evidence="1">
    <location>
        <begin position="1"/>
        <end position="18"/>
    </location>
</feature>
<dbReference type="Proteomes" id="UP000824120">
    <property type="component" value="Chromosome 5"/>
</dbReference>
<organism evidence="2 3">
    <name type="scientific">Solanum commersonii</name>
    <name type="common">Commerson's wild potato</name>
    <name type="synonym">Commerson's nightshade</name>
    <dbReference type="NCBI Taxonomy" id="4109"/>
    <lineage>
        <taxon>Eukaryota</taxon>
        <taxon>Viridiplantae</taxon>
        <taxon>Streptophyta</taxon>
        <taxon>Embryophyta</taxon>
        <taxon>Tracheophyta</taxon>
        <taxon>Spermatophyta</taxon>
        <taxon>Magnoliopsida</taxon>
        <taxon>eudicotyledons</taxon>
        <taxon>Gunneridae</taxon>
        <taxon>Pentapetalae</taxon>
        <taxon>asterids</taxon>
        <taxon>lamiids</taxon>
        <taxon>Solanales</taxon>
        <taxon>Solanaceae</taxon>
        <taxon>Solanoideae</taxon>
        <taxon>Solaneae</taxon>
        <taxon>Solanum</taxon>
    </lineage>
</organism>
<keyword evidence="1" id="KW-0732">Signal</keyword>
<comment type="caution">
    <text evidence="2">The sequence shown here is derived from an EMBL/GenBank/DDBJ whole genome shotgun (WGS) entry which is preliminary data.</text>
</comment>
<evidence type="ECO:0000313" key="3">
    <source>
        <dbReference type="Proteomes" id="UP000824120"/>
    </source>
</evidence>
<sequence>MVALCMLQILLKIARVHALRLPVQIMVVGKRRYCGSRNFIFLGSSMVIGIRFRCLPTLLLIVCTRAVALGQVLVQVRFSWSISKHFSDDKSFSPLFDCFHIRLEHSAQLLKMRENFLPLHNVYLCRYLQRDLYPHCDCYQQVTETSTPGRRDRLMM</sequence>
<dbReference type="OrthoDB" id="10609461at2759"/>